<dbReference type="Proteomes" id="UP001596540">
    <property type="component" value="Unassembled WGS sequence"/>
</dbReference>
<dbReference type="RefSeq" id="WP_379870800.1">
    <property type="nucleotide sequence ID" value="NZ_JBHTBH010000004.1"/>
</dbReference>
<gene>
    <name evidence="1" type="ORF">ACFQRF_10395</name>
</gene>
<organism evidence="1 2">
    <name type="scientific">Marinactinospora rubrisoli</name>
    <dbReference type="NCBI Taxonomy" id="2715399"/>
    <lineage>
        <taxon>Bacteria</taxon>
        <taxon>Bacillati</taxon>
        <taxon>Actinomycetota</taxon>
        <taxon>Actinomycetes</taxon>
        <taxon>Streptosporangiales</taxon>
        <taxon>Nocardiopsidaceae</taxon>
        <taxon>Marinactinospora</taxon>
    </lineage>
</organism>
<evidence type="ECO:0000313" key="1">
    <source>
        <dbReference type="EMBL" id="MFC7328150.1"/>
    </source>
</evidence>
<evidence type="ECO:0000313" key="2">
    <source>
        <dbReference type="Proteomes" id="UP001596540"/>
    </source>
</evidence>
<comment type="caution">
    <text evidence="1">The sequence shown here is derived from an EMBL/GenBank/DDBJ whole genome shotgun (WGS) entry which is preliminary data.</text>
</comment>
<accession>A0ABW2KFQ6</accession>
<proteinExistence type="predicted"/>
<dbReference type="EMBL" id="JBHTBH010000004">
    <property type="protein sequence ID" value="MFC7328150.1"/>
    <property type="molecule type" value="Genomic_DNA"/>
</dbReference>
<reference evidence="2" key="1">
    <citation type="journal article" date="2019" name="Int. J. Syst. Evol. Microbiol.">
        <title>The Global Catalogue of Microorganisms (GCM) 10K type strain sequencing project: providing services to taxonomists for standard genome sequencing and annotation.</title>
        <authorList>
            <consortium name="The Broad Institute Genomics Platform"/>
            <consortium name="The Broad Institute Genome Sequencing Center for Infectious Disease"/>
            <person name="Wu L."/>
            <person name="Ma J."/>
        </authorList>
    </citation>
    <scope>NUCLEOTIDE SEQUENCE [LARGE SCALE GENOMIC DNA]</scope>
    <source>
        <strain evidence="2">CGMCC 4.7382</strain>
    </source>
</reference>
<sequence>MSDQLVKQHIASLLKFDEEHDAREEALLDVYEAKGHRIVSGGQVDHDTWEVVDYRTGDTIIEGGGGIDGYGAAVAEHGENWVHIDPITEPLYDTPDPTTEGLPESLCRALAEWVRDKASPEDIRALMEG</sequence>
<evidence type="ECO:0008006" key="3">
    <source>
        <dbReference type="Google" id="ProtNLM"/>
    </source>
</evidence>
<name>A0ABW2KFQ6_9ACTN</name>
<protein>
    <recommendedName>
        <fullName evidence="3">Immunity protein Imm1</fullName>
    </recommendedName>
</protein>
<keyword evidence="2" id="KW-1185">Reference proteome</keyword>